<dbReference type="EMBL" id="MN740927">
    <property type="protein sequence ID" value="QHU18322.1"/>
    <property type="molecule type" value="Genomic_DNA"/>
</dbReference>
<accession>A0A6C0KJW9</accession>
<name>A0A6C0KJW9_9ZZZZ</name>
<dbReference type="AlphaFoldDB" id="A0A6C0KJW9"/>
<evidence type="ECO:0000313" key="1">
    <source>
        <dbReference type="EMBL" id="QHU18322.1"/>
    </source>
</evidence>
<proteinExistence type="predicted"/>
<reference evidence="1" key="1">
    <citation type="journal article" date="2020" name="Nature">
        <title>Giant virus diversity and host interactions through global metagenomics.</title>
        <authorList>
            <person name="Schulz F."/>
            <person name="Roux S."/>
            <person name="Paez-Espino D."/>
            <person name="Jungbluth S."/>
            <person name="Walsh D.A."/>
            <person name="Denef V.J."/>
            <person name="McMahon K.D."/>
            <person name="Konstantinidis K.T."/>
            <person name="Eloe-Fadrosh E.A."/>
            <person name="Kyrpides N.C."/>
            <person name="Woyke T."/>
        </authorList>
    </citation>
    <scope>NUCLEOTIDE SEQUENCE</scope>
    <source>
        <strain evidence="1">GVMAG-S-3300013006-138</strain>
    </source>
</reference>
<protein>
    <submittedName>
        <fullName evidence="1">Uncharacterized protein</fullName>
    </submittedName>
</protein>
<organism evidence="1">
    <name type="scientific">viral metagenome</name>
    <dbReference type="NCBI Taxonomy" id="1070528"/>
    <lineage>
        <taxon>unclassified sequences</taxon>
        <taxon>metagenomes</taxon>
        <taxon>organismal metagenomes</taxon>
    </lineage>
</organism>
<sequence>MPNQTTLKKFQQAFTIRGNSGLYNYTRNIQAGLQNTMKKMTNRWKMNMNRLTHRHKKSGLTKKTRRTRK</sequence>